<gene>
    <name evidence="2" type="ORF">JAO75_08300</name>
</gene>
<feature type="compositionally biased region" description="Basic and acidic residues" evidence="1">
    <location>
        <begin position="1"/>
        <end position="11"/>
    </location>
</feature>
<reference evidence="3" key="1">
    <citation type="submission" date="2020-12" db="EMBL/GenBank/DDBJ databases">
        <title>Hymenobacter sp.</title>
        <authorList>
            <person name="Kim M.K."/>
        </authorList>
    </citation>
    <scope>NUCLEOTIDE SEQUENCE [LARGE SCALE GENOMIC DNA]</scope>
    <source>
        <strain evidence="3">BT325</strain>
    </source>
</reference>
<evidence type="ECO:0000313" key="3">
    <source>
        <dbReference type="Proteomes" id="UP000620670"/>
    </source>
</evidence>
<organism evidence="2 3">
    <name type="scientific">Microvirga splendida</name>
    <dbReference type="NCBI Taxonomy" id="2795727"/>
    <lineage>
        <taxon>Bacteria</taxon>
        <taxon>Pseudomonadati</taxon>
        <taxon>Pseudomonadota</taxon>
        <taxon>Alphaproteobacteria</taxon>
        <taxon>Hyphomicrobiales</taxon>
        <taxon>Methylobacteriaceae</taxon>
        <taxon>Microvirga</taxon>
    </lineage>
</organism>
<dbReference type="RefSeq" id="WP_199048240.1">
    <property type="nucleotide sequence ID" value="NZ_JAELXT010000006.1"/>
</dbReference>
<evidence type="ECO:0000313" key="2">
    <source>
        <dbReference type="EMBL" id="MBJ6125411.1"/>
    </source>
</evidence>
<protein>
    <submittedName>
        <fullName evidence="2">Uncharacterized protein</fullName>
    </submittedName>
</protein>
<accession>A0ABS0XZC7</accession>
<keyword evidence="3" id="KW-1185">Reference proteome</keyword>
<evidence type="ECO:0000256" key="1">
    <source>
        <dbReference type="SAM" id="MobiDB-lite"/>
    </source>
</evidence>
<dbReference type="Proteomes" id="UP000620670">
    <property type="component" value="Unassembled WGS sequence"/>
</dbReference>
<name>A0ABS0XZC7_9HYPH</name>
<comment type="caution">
    <text evidence="2">The sequence shown here is derived from an EMBL/GenBank/DDBJ whole genome shotgun (WGS) entry which is preliminary data.</text>
</comment>
<sequence length="101" mass="11379">MIDIQGREIEPPKWPTAKSRERQRAAFGSPLPLVLYERPVDDTQLLGYCRALTLGGGYVAAGGDNGIVVDLDLRECFCRRFQGIPFSLHSAMLGRKVWRHH</sequence>
<dbReference type="EMBL" id="JAELXT010000006">
    <property type="protein sequence ID" value="MBJ6125411.1"/>
    <property type="molecule type" value="Genomic_DNA"/>
</dbReference>
<feature type="region of interest" description="Disordered" evidence="1">
    <location>
        <begin position="1"/>
        <end position="21"/>
    </location>
</feature>
<proteinExistence type="predicted"/>